<dbReference type="STRING" id="1330018.A0A167KCI7"/>
<dbReference type="PANTHER" id="PTHR35201">
    <property type="entry name" value="TERPENE SYNTHASE"/>
    <property type="match status" value="1"/>
</dbReference>
<accession>A0A167KCI7</accession>
<dbReference type="GO" id="GO:0046872">
    <property type="term" value="F:metal ion binding"/>
    <property type="evidence" value="ECO:0007669"/>
    <property type="project" value="UniProtKB-KW"/>
</dbReference>
<evidence type="ECO:0000256" key="3">
    <source>
        <dbReference type="ARBA" id="ARBA00022723"/>
    </source>
</evidence>
<evidence type="ECO:0000256" key="1">
    <source>
        <dbReference type="ARBA" id="ARBA00001946"/>
    </source>
</evidence>
<dbReference type="Proteomes" id="UP000076738">
    <property type="component" value="Unassembled WGS sequence"/>
</dbReference>
<evidence type="ECO:0000256" key="4">
    <source>
        <dbReference type="ARBA" id="ARBA00022842"/>
    </source>
</evidence>
<dbReference type="InterPro" id="IPR034686">
    <property type="entry name" value="Terpene_cyclase-like_2"/>
</dbReference>
<keyword evidence="3 6" id="KW-0479">Metal-binding</keyword>
<comment type="cofactor">
    <cofactor evidence="1 6">
        <name>Mg(2+)</name>
        <dbReference type="ChEBI" id="CHEBI:18420"/>
    </cofactor>
</comment>
<dbReference type="InterPro" id="IPR008949">
    <property type="entry name" value="Isoprenoid_synthase_dom_sf"/>
</dbReference>
<name>A0A167KCI7_CALVF</name>
<dbReference type="GO" id="GO:0010333">
    <property type="term" value="F:terpene synthase activity"/>
    <property type="evidence" value="ECO:0007669"/>
    <property type="project" value="InterPro"/>
</dbReference>
<evidence type="ECO:0000313" key="7">
    <source>
        <dbReference type="EMBL" id="KZO94500.1"/>
    </source>
</evidence>
<dbReference type="SFLD" id="SFLDG01020">
    <property type="entry name" value="Terpene_Cyclase_Like_2"/>
    <property type="match status" value="1"/>
</dbReference>
<keyword evidence="5 6" id="KW-0456">Lyase</keyword>
<protein>
    <recommendedName>
        <fullName evidence="6">Terpene synthase</fullName>
        <ecNumber evidence="6">4.2.3.-</ecNumber>
    </recommendedName>
</protein>
<sequence>MSTPASNCDSVIIPDLVNMAPFRFLINPLDSITSPASDRWLEAPGTLTTRKMRTAQRGLNAGLLGSMCWPELENQERLQVCADYVNYLFHLDDLTDEMDAKNANIVREAVIDVMDNPEKWADKIERGEAHAISILILWMRIRKVATPLVQQRFRDTFDDFFVAITDEAVDRKNKVILGVQDYIYRRRENGAVRPCFVLIEYANGFELPEHVWHHSSIRNLEDWADDLVSWANDVLSFGVEYGRGDTSNIVISVMNERGVGIQEAMDVVGKMFTTVVEDFLTERNALPPWGPNIDRHVQLYIQGLEDWIMGSTEWCFWTKRYFEDGMQVRNTRVLEFQHPRRK</sequence>
<dbReference type="OrthoDB" id="2861623at2759"/>
<organism evidence="7 8">
    <name type="scientific">Calocera viscosa (strain TUFC12733)</name>
    <dbReference type="NCBI Taxonomy" id="1330018"/>
    <lineage>
        <taxon>Eukaryota</taxon>
        <taxon>Fungi</taxon>
        <taxon>Dikarya</taxon>
        <taxon>Basidiomycota</taxon>
        <taxon>Agaricomycotina</taxon>
        <taxon>Dacrymycetes</taxon>
        <taxon>Dacrymycetales</taxon>
        <taxon>Dacrymycetaceae</taxon>
        <taxon>Calocera</taxon>
    </lineage>
</organism>
<dbReference type="EC" id="4.2.3.-" evidence="6"/>
<reference evidence="7 8" key="1">
    <citation type="journal article" date="2016" name="Mol. Biol. Evol.">
        <title>Comparative Genomics of Early-Diverging Mushroom-Forming Fungi Provides Insights into the Origins of Lignocellulose Decay Capabilities.</title>
        <authorList>
            <person name="Nagy L.G."/>
            <person name="Riley R."/>
            <person name="Tritt A."/>
            <person name="Adam C."/>
            <person name="Daum C."/>
            <person name="Floudas D."/>
            <person name="Sun H."/>
            <person name="Yadav J.S."/>
            <person name="Pangilinan J."/>
            <person name="Larsson K.H."/>
            <person name="Matsuura K."/>
            <person name="Barry K."/>
            <person name="Labutti K."/>
            <person name="Kuo R."/>
            <person name="Ohm R.A."/>
            <person name="Bhattacharya S.S."/>
            <person name="Shirouzu T."/>
            <person name="Yoshinaga Y."/>
            <person name="Martin F.M."/>
            <person name="Grigoriev I.V."/>
            <person name="Hibbett D.S."/>
        </authorList>
    </citation>
    <scope>NUCLEOTIDE SEQUENCE [LARGE SCALE GENOMIC DNA]</scope>
    <source>
        <strain evidence="7 8">TUFC12733</strain>
    </source>
</reference>
<dbReference type="PANTHER" id="PTHR35201:SF4">
    <property type="entry name" value="BETA-PINACENE SYNTHASE-RELATED"/>
    <property type="match status" value="1"/>
</dbReference>
<keyword evidence="4 6" id="KW-0460">Magnesium</keyword>
<gene>
    <name evidence="7" type="ORF">CALVIDRAFT_565570</name>
</gene>
<dbReference type="GO" id="GO:0008299">
    <property type="term" value="P:isoprenoid biosynthetic process"/>
    <property type="evidence" value="ECO:0007669"/>
    <property type="project" value="UniProtKB-ARBA"/>
</dbReference>
<evidence type="ECO:0000256" key="5">
    <source>
        <dbReference type="ARBA" id="ARBA00023239"/>
    </source>
</evidence>
<evidence type="ECO:0000256" key="6">
    <source>
        <dbReference type="RuleBase" id="RU366034"/>
    </source>
</evidence>
<evidence type="ECO:0000313" key="8">
    <source>
        <dbReference type="Proteomes" id="UP000076738"/>
    </source>
</evidence>
<proteinExistence type="inferred from homology"/>
<comment type="similarity">
    <text evidence="2 6">Belongs to the terpene synthase family.</text>
</comment>
<dbReference type="SFLD" id="SFLDS00005">
    <property type="entry name" value="Isoprenoid_Synthase_Type_I"/>
    <property type="match status" value="1"/>
</dbReference>
<dbReference type="AlphaFoldDB" id="A0A167KCI7"/>
<keyword evidence="8" id="KW-1185">Reference proteome</keyword>
<evidence type="ECO:0000256" key="2">
    <source>
        <dbReference type="ARBA" id="ARBA00006333"/>
    </source>
</evidence>
<dbReference type="Pfam" id="PF19086">
    <property type="entry name" value="Terpene_syn_C_2"/>
    <property type="match status" value="1"/>
</dbReference>
<dbReference type="EMBL" id="KV417294">
    <property type="protein sequence ID" value="KZO94500.1"/>
    <property type="molecule type" value="Genomic_DNA"/>
</dbReference>
<dbReference type="SUPFAM" id="SSF48576">
    <property type="entry name" value="Terpenoid synthases"/>
    <property type="match status" value="1"/>
</dbReference>
<dbReference type="Gene3D" id="1.10.600.10">
    <property type="entry name" value="Farnesyl Diphosphate Synthase"/>
    <property type="match status" value="1"/>
</dbReference>